<sequence>MPLAKSVGGFTQLLPRNIAAMELGEDSLRIKCKTPLTYRKLIRVQDVLVLCWRRQAGFLTTELRQQLVTKV</sequence>
<dbReference type="Proteomes" id="UP000494106">
    <property type="component" value="Unassembled WGS sequence"/>
</dbReference>
<dbReference type="AlphaFoldDB" id="A0A8S1AFQ9"/>
<evidence type="ECO:0000313" key="2">
    <source>
        <dbReference type="Proteomes" id="UP000494106"/>
    </source>
</evidence>
<organism evidence="1 2">
    <name type="scientific">Arctia plantaginis</name>
    <name type="common">Wood tiger moth</name>
    <name type="synonym">Phalaena plantaginis</name>
    <dbReference type="NCBI Taxonomy" id="874455"/>
    <lineage>
        <taxon>Eukaryota</taxon>
        <taxon>Metazoa</taxon>
        <taxon>Ecdysozoa</taxon>
        <taxon>Arthropoda</taxon>
        <taxon>Hexapoda</taxon>
        <taxon>Insecta</taxon>
        <taxon>Pterygota</taxon>
        <taxon>Neoptera</taxon>
        <taxon>Endopterygota</taxon>
        <taxon>Lepidoptera</taxon>
        <taxon>Glossata</taxon>
        <taxon>Ditrysia</taxon>
        <taxon>Noctuoidea</taxon>
        <taxon>Erebidae</taxon>
        <taxon>Arctiinae</taxon>
        <taxon>Arctia</taxon>
    </lineage>
</organism>
<name>A0A8S1AFQ9_ARCPL</name>
<keyword evidence="2" id="KW-1185">Reference proteome</keyword>
<comment type="caution">
    <text evidence="1">The sequence shown here is derived from an EMBL/GenBank/DDBJ whole genome shotgun (WGS) entry which is preliminary data.</text>
</comment>
<evidence type="ECO:0000313" key="1">
    <source>
        <dbReference type="EMBL" id="CAB3243419.1"/>
    </source>
</evidence>
<gene>
    <name evidence="1" type="ORF">APLA_LOCUS9479</name>
</gene>
<accession>A0A8S1AFQ9</accession>
<dbReference type="EMBL" id="CADEBC010000519">
    <property type="protein sequence ID" value="CAB3243419.1"/>
    <property type="molecule type" value="Genomic_DNA"/>
</dbReference>
<proteinExistence type="predicted"/>
<protein>
    <submittedName>
        <fullName evidence="1">Uncharacterized protein</fullName>
    </submittedName>
</protein>
<reference evidence="1 2" key="1">
    <citation type="submission" date="2020-04" db="EMBL/GenBank/DDBJ databases">
        <authorList>
            <person name="Wallbank WR R."/>
            <person name="Pardo Diaz C."/>
            <person name="Kozak K."/>
            <person name="Martin S."/>
            <person name="Jiggins C."/>
            <person name="Moest M."/>
            <person name="Warren A I."/>
            <person name="Byers J.R.P. K."/>
            <person name="Montejo-Kovacevich G."/>
            <person name="Yen C E."/>
        </authorList>
    </citation>
    <scope>NUCLEOTIDE SEQUENCE [LARGE SCALE GENOMIC DNA]</scope>
</reference>